<reference evidence="4 5" key="1">
    <citation type="submission" date="2023-09" db="EMBL/GenBank/DDBJ databases">
        <authorList>
            <person name="Wang M."/>
        </authorList>
    </citation>
    <scope>NUCLEOTIDE SEQUENCE [LARGE SCALE GENOMIC DNA]</scope>
    <source>
        <strain evidence="4">GT-2023</strain>
        <tissue evidence="4">Liver</tissue>
    </source>
</reference>
<dbReference type="Gene3D" id="2.60.40.4060">
    <property type="entry name" value="Reeler domain"/>
    <property type="match status" value="1"/>
</dbReference>
<feature type="domain" description="Reelin" evidence="3">
    <location>
        <begin position="14"/>
        <end position="180"/>
    </location>
</feature>
<comment type="caution">
    <text evidence="4">The sequence shown here is derived from an EMBL/GenBank/DDBJ whole genome shotgun (WGS) entry which is preliminary data.</text>
</comment>
<dbReference type="PANTHER" id="PTHR45828">
    <property type="entry name" value="CYTOCHROME B561/FERRIC REDUCTASE TRANSMEMBRANE"/>
    <property type="match status" value="1"/>
</dbReference>
<dbReference type="EMBL" id="JAYMGO010000002">
    <property type="protein sequence ID" value="KAL1280189.1"/>
    <property type="molecule type" value="Genomic_DNA"/>
</dbReference>
<dbReference type="PROSITE" id="PS51019">
    <property type="entry name" value="REELIN"/>
    <property type="match status" value="1"/>
</dbReference>
<dbReference type="InterPro" id="IPR002861">
    <property type="entry name" value="Reeler_dom"/>
</dbReference>
<dbReference type="InterPro" id="IPR042307">
    <property type="entry name" value="Reeler_sf"/>
</dbReference>
<evidence type="ECO:0000256" key="2">
    <source>
        <dbReference type="SAM" id="SignalP"/>
    </source>
</evidence>
<organism evidence="4 5">
    <name type="scientific">Cirrhinus molitorella</name>
    <name type="common">mud carp</name>
    <dbReference type="NCBI Taxonomy" id="172907"/>
    <lineage>
        <taxon>Eukaryota</taxon>
        <taxon>Metazoa</taxon>
        <taxon>Chordata</taxon>
        <taxon>Craniata</taxon>
        <taxon>Vertebrata</taxon>
        <taxon>Euteleostomi</taxon>
        <taxon>Actinopterygii</taxon>
        <taxon>Neopterygii</taxon>
        <taxon>Teleostei</taxon>
        <taxon>Ostariophysi</taxon>
        <taxon>Cypriniformes</taxon>
        <taxon>Cyprinidae</taxon>
        <taxon>Labeoninae</taxon>
        <taxon>Labeonini</taxon>
        <taxon>Cirrhinus</taxon>
    </lineage>
</organism>
<protein>
    <recommendedName>
        <fullName evidence="3">Reelin domain-containing protein</fullName>
    </recommendedName>
</protein>
<feature type="compositionally biased region" description="Low complexity" evidence="1">
    <location>
        <begin position="171"/>
        <end position="184"/>
    </location>
</feature>
<keyword evidence="5" id="KW-1185">Reference proteome</keyword>
<feature type="region of interest" description="Disordered" evidence="1">
    <location>
        <begin position="171"/>
        <end position="198"/>
    </location>
</feature>
<dbReference type="PANTHER" id="PTHR45828:SF44">
    <property type="entry name" value="FERRIC-CHELATE REDUCTASE 1-RELATED"/>
    <property type="match status" value="1"/>
</dbReference>
<evidence type="ECO:0000313" key="4">
    <source>
        <dbReference type="EMBL" id="KAL1280189.1"/>
    </source>
</evidence>
<accession>A0ABR3NTB4</accession>
<evidence type="ECO:0000313" key="5">
    <source>
        <dbReference type="Proteomes" id="UP001558613"/>
    </source>
</evidence>
<feature type="chain" id="PRO_5045563549" description="Reelin domain-containing protein" evidence="2">
    <location>
        <begin position="20"/>
        <end position="224"/>
    </location>
</feature>
<evidence type="ECO:0000259" key="3">
    <source>
        <dbReference type="PROSITE" id="PS51019"/>
    </source>
</evidence>
<name>A0ABR3NTB4_9TELE</name>
<feature type="signal peptide" evidence="2">
    <location>
        <begin position="1"/>
        <end position="19"/>
    </location>
</feature>
<dbReference type="Pfam" id="PF02014">
    <property type="entry name" value="Reeler"/>
    <property type="match status" value="1"/>
</dbReference>
<keyword evidence="2" id="KW-0732">Signal</keyword>
<sequence length="224" mass="24559">MHVEILLLLCVCCVRRVTAYPNGQVEDSCQSMTPNHTDFESQITSSPYKVSVNSTTFTPGQTITVTLQAAENASEFQGFMLQAREVHGKTAVGRFTLINTNQSRALNCFNIENSTLSQASADKKSQFEATWEAPANSSLDDIQFFVTFVRSYTAFWTMVSSSTVWSIGNQSVTSTSPNKTTSTTIKPPAASQQTSSLPNSSCKQWLSAILRALILHSLLLLINL</sequence>
<dbReference type="CDD" id="cd08544">
    <property type="entry name" value="Reeler"/>
    <property type="match status" value="1"/>
</dbReference>
<proteinExistence type="predicted"/>
<dbReference type="Proteomes" id="UP001558613">
    <property type="component" value="Unassembled WGS sequence"/>
</dbReference>
<dbReference type="InterPro" id="IPR051237">
    <property type="entry name" value="Ferric-chelate_Red/DefProt"/>
</dbReference>
<gene>
    <name evidence="4" type="ORF">QQF64_014789</name>
</gene>
<evidence type="ECO:0000256" key="1">
    <source>
        <dbReference type="SAM" id="MobiDB-lite"/>
    </source>
</evidence>